<keyword evidence="6" id="KW-0812">Transmembrane</keyword>
<feature type="region of interest" description="Disordered" evidence="10">
    <location>
        <begin position="54"/>
        <end position="142"/>
    </location>
</feature>
<gene>
    <name evidence="12" type="ORF">SAMN05421882_10696</name>
</gene>
<evidence type="ECO:0000256" key="1">
    <source>
        <dbReference type="ARBA" id="ARBA00004383"/>
    </source>
</evidence>
<sequence length="242" mass="25943">MNQLRGWPMPILVTCLVHSAITMLPINLVHKNDRIEDETITFRLVSLPQIAPATQSAPSPLIGQPLYRPEKKPSAPKQIHQEKTTSVVPRPPKAITRASGKAKEKTTLPQPADGQESSSDANVAMAGYPGAGGGSGAGSGTQMPSGPVMLSSELSVICPVMNSPSYPSRSRILGEHGKLMLKLELDESGRVKKAQVTNSSGYSRLDEAAITAVKTWRCKPPMQNGQPVPVIAFQPFSFVLKE</sequence>
<evidence type="ECO:0000256" key="6">
    <source>
        <dbReference type="ARBA" id="ARBA00022692"/>
    </source>
</evidence>
<dbReference type="GO" id="GO:0015031">
    <property type="term" value="P:protein transport"/>
    <property type="evidence" value="ECO:0007669"/>
    <property type="project" value="UniProtKB-KW"/>
</dbReference>
<dbReference type="InterPro" id="IPR037682">
    <property type="entry name" value="TonB_C"/>
</dbReference>
<dbReference type="PROSITE" id="PS52015">
    <property type="entry name" value="TONB_CTD"/>
    <property type="match status" value="1"/>
</dbReference>
<keyword evidence="7" id="KW-0653">Protein transport</keyword>
<evidence type="ECO:0000256" key="5">
    <source>
        <dbReference type="ARBA" id="ARBA00022519"/>
    </source>
</evidence>
<dbReference type="InterPro" id="IPR051045">
    <property type="entry name" value="TonB-dependent_transducer"/>
</dbReference>
<evidence type="ECO:0000256" key="10">
    <source>
        <dbReference type="SAM" id="MobiDB-lite"/>
    </source>
</evidence>
<evidence type="ECO:0000313" key="13">
    <source>
        <dbReference type="Proteomes" id="UP000183454"/>
    </source>
</evidence>
<accession>A0A1H2Z940</accession>
<feature type="domain" description="TonB C-terminal" evidence="11">
    <location>
        <begin position="151"/>
        <end position="242"/>
    </location>
</feature>
<feature type="compositionally biased region" description="Gly residues" evidence="10">
    <location>
        <begin position="129"/>
        <end position="139"/>
    </location>
</feature>
<evidence type="ECO:0000313" key="12">
    <source>
        <dbReference type="EMBL" id="SDX13982.1"/>
    </source>
</evidence>
<keyword evidence="8" id="KW-1133">Transmembrane helix</keyword>
<dbReference type="Gene3D" id="3.30.1150.10">
    <property type="match status" value="1"/>
</dbReference>
<dbReference type="PANTHER" id="PTHR33446">
    <property type="entry name" value="PROTEIN TONB-RELATED"/>
    <property type="match status" value="1"/>
</dbReference>
<evidence type="ECO:0000256" key="8">
    <source>
        <dbReference type="ARBA" id="ARBA00022989"/>
    </source>
</evidence>
<dbReference type="InterPro" id="IPR006260">
    <property type="entry name" value="TonB/TolA_C"/>
</dbReference>
<comment type="similarity">
    <text evidence="2">Belongs to the TonB family.</text>
</comment>
<dbReference type="NCBIfam" id="TIGR01352">
    <property type="entry name" value="tonB_Cterm"/>
    <property type="match status" value="1"/>
</dbReference>
<keyword evidence="3" id="KW-0813">Transport</keyword>
<feature type="compositionally biased region" description="Basic and acidic residues" evidence="10">
    <location>
        <begin position="68"/>
        <end position="83"/>
    </location>
</feature>
<dbReference type="GO" id="GO:0098797">
    <property type="term" value="C:plasma membrane protein complex"/>
    <property type="evidence" value="ECO:0007669"/>
    <property type="project" value="TreeGrafter"/>
</dbReference>
<dbReference type="PANTHER" id="PTHR33446:SF2">
    <property type="entry name" value="PROTEIN TONB"/>
    <property type="match status" value="1"/>
</dbReference>
<dbReference type="AlphaFoldDB" id="A0A1H2Z940"/>
<dbReference type="GO" id="GO:0031992">
    <property type="term" value="F:energy transducer activity"/>
    <property type="evidence" value="ECO:0007669"/>
    <property type="project" value="TreeGrafter"/>
</dbReference>
<dbReference type="GO" id="GO:0055085">
    <property type="term" value="P:transmembrane transport"/>
    <property type="evidence" value="ECO:0007669"/>
    <property type="project" value="InterPro"/>
</dbReference>
<keyword evidence="4" id="KW-1003">Cell membrane</keyword>
<dbReference type="EMBL" id="FNNH01000069">
    <property type="protein sequence ID" value="SDX13982.1"/>
    <property type="molecule type" value="Genomic_DNA"/>
</dbReference>
<evidence type="ECO:0000256" key="4">
    <source>
        <dbReference type="ARBA" id="ARBA00022475"/>
    </source>
</evidence>
<reference evidence="12 13" key="1">
    <citation type="submission" date="2016-10" db="EMBL/GenBank/DDBJ databases">
        <authorList>
            <person name="de Groot N.N."/>
        </authorList>
    </citation>
    <scope>NUCLEOTIDE SEQUENCE [LARGE SCALE GENOMIC DNA]</scope>
    <source>
        <strain evidence="12 13">Nm110</strain>
    </source>
</reference>
<comment type="subcellular location">
    <subcellularLocation>
        <location evidence="1">Cell inner membrane</location>
        <topology evidence="1">Single-pass membrane protein</topology>
        <orientation evidence="1">Periplasmic side</orientation>
    </subcellularLocation>
</comment>
<keyword evidence="9" id="KW-0472">Membrane</keyword>
<keyword evidence="5" id="KW-0997">Cell inner membrane</keyword>
<proteinExistence type="inferred from homology"/>
<dbReference type="RefSeq" id="WP_074668156.1">
    <property type="nucleotide sequence ID" value="NZ_FNNH01000069.1"/>
</dbReference>
<organism evidence="12 13">
    <name type="scientific">Nitrosomonas communis</name>
    <dbReference type="NCBI Taxonomy" id="44574"/>
    <lineage>
        <taxon>Bacteria</taxon>
        <taxon>Pseudomonadati</taxon>
        <taxon>Pseudomonadota</taxon>
        <taxon>Betaproteobacteria</taxon>
        <taxon>Nitrosomonadales</taxon>
        <taxon>Nitrosomonadaceae</taxon>
        <taxon>Nitrosomonas</taxon>
    </lineage>
</organism>
<evidence type="ECO:0000256" key="9">
    <source>
        <dbReference type="ARBA" id="ARBA00023136"/>
    </source>
</evidence>
<protein>
    <submittedName>
        <fullName evidence="12">Protein TonB</fullName>
    </submittedName>
</protein>
<dbReference type="Proteomes" id="UP000183454">
    <property type="component" value="Unassembled WGS sequence"/>
</dbReference>
<evidence type="ECO:0000256" key="3">
    <source>
        <dbReference type="ARBA" id="ARBA00022448"/>
    </source>
</evidence>
<evidence type="ECO:0000256" key="2">
    <source>
        <dbReference type="ARBA" id="ARBA00006555"/>
    </source>
</evidence>
<dbReference type="SUPFAM" id="SSF74653">
    <property type="entry name" value="TolA/TonB C-terminal domain"/>
    <property type="match status" value="1"/>
</dbReference>
<evidence type="ECO:0000259" key="11">
    <source>
        <dbReference type="PROSITE" id="PS52015"/>
    </source>
</evidence>
<evidence type="ECO:0000256" key="7">
    <source>
        <dbReference type="ARBA" id="ARBA00022927"/>
    </source>
</evidence>
<dbReference type="Pfam" id="PF03544">
    <property type="entry name" value="TonB_C"/>
    <property type="match status" value="1"/>
</dbReference>
<name>A0A1H2Z940_9PROT</name>